<dbReference type="GeneID" id="136074995"/>
<organism evidence="5 6">
    <name type="scientific">Hydra vulgaris</name>
    <name type="common">Hydra</name>
    <name type="synonym">Hydra attenuata</name>
    <dbReference type="NCBI Taxonomy" id="6087"/>
    <lineage>
        <taxon>Eukaryota</taxon>
        <taxon>Metazoa</taxon>
        <taxon>Cnidaria</taxon>
        <taxon>Hydrozoa</taxon>
        <taxon>Hydroidolina</taxon>
        <taxon>Anthoathecata</taxon>
        <taxon>Aplanulata</taxon>
        <taxon>Hydridae</taxon>
        <taxon>Hydra</taxon>
    </lineage>
</organism>
<gene>
    <name evidence="6 7" type="primary">LOC136074995</name>
</gene>
<dbReference type="PANTHER" id="PTHR45690:SF19">
    <property type="entry name" value="NACHT, LRR AND PYD DOMAINS-CONTAINING PROTEIN 3"/>
    <property type="match status" value="1"/>
</dbReference>
<keyword evidence="5" id="KW-1185">Reference proteome</keyword>
<reference evidence="5 6" key="1">
    <citation type="submission" date="2025-05" db="UniProtKB">
        <authorList>
            <consortium name="RefSeq"/>
        </authorList>
    </citation>
    <scope>NUCLEOTIDE SEQUENCE [LARGE SCALE GENOMIC DNA]</scope>
</reference>
<dbReference type="InterPro" id="IPR027417">
    <property type="entry name" value="P-loop_NTPase"/>
</dbReference>
<keyword evidence="2" id="KW-0963">Cytoplasm</keyword>
<keyword evidence="3" id="KW-0677">Repeat</keyword>
<evidence type="ECO:0000313" key="5">
    <source>
        <dbReference type="Proteomes" id="UP001652625"/>
    </source>
</evidence>
<dbReference type="PANTHER" id="PTHR45690">
    <property type="entry name" value="NACHT, LRR AND PYD DOMAINS-CONTAINING PROTEIN 12"/>
    <property type="match status" value="1"/>
</dbReference>
<evidence type="ECO:0000313" key="6">
    <source>
        <dbReference type="RefSeq" id="XP_065643250.1"/>
    </source>
</evidence>
<comment type="subcellular location">
    <subcellularLocation>
        <location evidence="1">Cytoplasm</location>
    </subcellularLocation>
</comment>
<sequence>MEQRNAFLKQNENVIFSKKFKLKLGESVGEDWRTLGHWLKIKDDFLDTIDHDLTSASDKGYSILSKWVQMNKSPTFSKLRTALYNMKRIDLIRIADILAKMSEICTALKKYYLVNYGKTNEVQPPLNASANVDLNQKFVNLCIADAVNVQRDAVFNVELKDFFQKQMSYISIPYDEIFLKEKPVILISGIAGIGKTWLLRKCLLDWSNGLIWKNVELVFYLECRMLNQHQNISNINELINFFFGDIIKLNDLNINSFDLLFIVDGLDEFMYFNELVNKNLKSKNPIVNALTETQKFKHVVAGRVNAVGQYQSVYTEHIDKITIQIMGFSENGINTYVESNVIDIKKQLVKTTLNNFPIAKAMASVPFYLSSICKIISDSEIMYSNSFLTITDLYANIFLYSLQKHNIYNNKLINEIMEDPFHKKSILNICKIAYELLVKNKVIFSKKEIGTFVSGFDHSDGSLFGFIEKVETNVGCHFQFLHLTIMEFCASVYAFNCLNSEEIMANKMLRSCLPIICGLTNKSQNSLLKFLVNLSSSNESSSIISNFFFKKRVIGCSEVKSIIDFFYNSNDYKDKESLFIECFYESQSLYNDEIKLFVDKQKYIWSISIHDGKTSYETECDKYFVYNYIKSGEKLAYLSIDKKYLNDKEKVLLVECLTNVRKVCITLPNNFKEWKPEDKIEMLLISISCCCKTKKDFEEYIFPWFTICEKLHLQLHDDINFFEDVCEKICCLNINDFKIWYREKVFCNLDELKRFIVPQKKCLIL</sequence>
<dbReference type="RefSeq" id="XP_065643251.1">
    <property type="nucleotide sequence ID" value="XM_065787179.1"/>
</dbReference>
<evidence type="ECO:0000256" key="1">
    <source>
        <dbReference type="ARBA" id="ARBA00004496"/>
    </source>
</evidence>
<dbReference type="InterPro" id="IPR000488">
    <property type="entry name" value="Death_dom"/>
</dbReference>
<dbReference type="Gene3D" id="1.10.533.10">
    <property type="entry name" value="Death Domain, Fas"/>
    <property type="match status" value="1"/>
</dbReference>
<feature type="domain" description="Death" evidence="4">
    <location>
        <begin position="17"/>
        <end position="93"/>
    </location>
</feature>
<evidence type="ECO:0000256" key="3">
    <source>
        <dbReference type="ARBA" id="ARBA00022737"/>
    </source>
</evidence>
<dbReference type="CDD" id="cd01670">
    <property type="entry name" value="Death"/>
    <property type="match status" value="1"/>
</dbReference>
<dbReference type="Pfam" id="PF00531">
    <property type="entry name" value="Death"/>
    <property type="match status" value="1"/>
</dbReference>
<proteinExistence type="predicted"/>
<dbReference type="PROSITE" id="PS50017">
    <property type="entry name" value="DEATH_DOMAIN"/>
    <property type="match status" value="1"/>
</dbReference>
<evidence type="ECO:0000313" key="7">
    <source>
        <dbReference type="RefSeq" id="XP_065643251.1"/>
    </source>
</evidence>
<evidence type="ECO:0000256" key="2">
    <source>
        <dbReference type="ARBA" id="ARBA00022490"/>
    </source>
</evidence>
<dbReference type="Pfam" id="PF05729">
    <property type="entry name" value="NACHT"/>
    <property type="match status" value="1"/>
</dbReference>
<dbReference type="Gene3D" id="3.40.50.300">
    <property type="entry name" value="P-loop containing nucleotide triphosphate hydrolases"/>
    <property type="match status" value="1"/>
</dbReference>
<name>A0ABM4B354_HYDVU</name>
<dbReference type="InterPro" id="IPR011029">
    <property type="entry name" value="DEATH-like_dom_sf"/>
</dbReference>
<dbReference type="Proteomes" id="UP001652625">
    <property type="component" value="Chromosome 01"/>
</dbReference>
<evidence type="ECO:0000259" key="4">
    <source>
        <dbReference type="PROSITE" id="PS50017"/>
    </source>
</evidence>
<dbReference type="InterPro" id="IPR007111">
    <property type="entry name" value="NACHT_NTPase"/>
</dbReference>
<dbReference type="SUPFAM" id="SSF52540">
    <property type="entry name" value="P-loop containing nucleoside triphosphate hydrolases"/>
    <property type="match status" value="1"/>
</dbReference>
<dbReference type="SUPFAM" id="SSF47986">
    <property type="entry name" value="DEATH domain"/>
    <property type="match status" value="1"/>
</dbReference>
<dbReference type="RefSeq" id="XP_065643250.1">
    <property type="nucleotide sequence ID" value="XM_065787178.1"/>
</dbReference>
<dbReference type="InterPro" id="IPR050637">
    <property type="entry name" value="NLRP_innate_immun_reg"/>
</dbReference>
<protein>
    <submittedName>
        <fullName evidence="6 7">NACHT, LRR and PYD domains-containing protein 9-like isoform X1</fullName>
    </submittedName>
</protein>
<accession>A0ABM4B354</accession>